<dbReference type="SMART" id="SM00356">
    <property type="entry name" value="ZnF_C3H1"/>
    <property type="match status" value="2"/>
</dbReference>
<organism evidence="8">
    <name type="scientific">Amblyomma aureolatum</name>
    <dbReference type="NCBI Taxonomy" id="187763"/>
    <lineage>
        <taxon>Eukaryota</taxon>
        <taxon>Metazoa</taxon>
        <taxon>Ecdysozoa</taxon>
        <taxon>Arthropoda</taxon>
        <taxon>Chelicerata</taxon>
        <taxon>Arachnida</taxon>
        <taxon>Acari</taxon>
        <taxon>Parasitiformes</taxon>
        <taxon>Ixodida</taxon>
        <taxon>Ixodoidea</taxon>
        <taxon>Ixodidae</taxon>
        <taxon>Amblyomminae</taxon>
        <taxon>Amblyomma</taxon>
    </lineage>
</organism>
<dbReference type="EMBL" id="GFAC01005413">
    <property type="protein sequence ID" value="JAT93775.1"/>
    <property type="molecule type" value="mRNA"/>
</dbReference>
<dbReference type="GO" id="GO:0008270">
    <property type="term" value="F:zinc ion binding"/>
    <property type="evidence" value="ECO:0007669"/>
    <property type="project" value="UniProtKB-KW"/>
</dbReference>
<feature type="region of interest" description="Disordered" evidence="6">
    <location>
        <begin position="369"/>
        <end position="401"/>
    </location>
</feature>
<keyword evidence="1 5" id="KW-0479">Metal-binding</keyword>
<keyword evidence="2" id="KW-0677">Repeat</keyword>
<name>A0A1E1X3D8_9ACAR</name>
<evidence type="ECO:0000256" key="5">
    <source>
        <dbReference type="PROSITE-ProRule" id="PRU00723"/>
    </source>
</evidence>
<reference evidence="8" key="1">
    <citation type="journal article" date="2017" name="Front. Cell. Infect. Microbiol.">
        <title>The Distinct Transcriptional Response of the Midgut of Amblyomma sculptum and Amblyomma aureolatum Ticks to Rickettsia rickettsii Correlates to Their Differences in Susceptibility to Infection.</title>
        <authorList>
            <person name="Martins L.A."/>
            <person name="Galletti M.F.B.M."/>
            <person name="Ribeiro J.M."/>
            <person name="Fujita A."/>
            <person name="Costa F.B."/>
            <person name="Labruna M.B."/>
            <person name="Daffre S."/>
            <person name="Fogaca A.C."/>
        </authorList>
    </citation>
    <scope>NUCLEOTIDE SEQUENCE</scope>
</reference>
<dbReference type="Pfam" id="PF00642">
    <property type="entry name" value="zf-CCCH"/>
    <property type="match status" value="2"/>
</dbReference>
<dbReference type="Gene3D" id="4.10.1000.10">
    <property type="entry name" value="Zinc finger, CCCH-type"/>
    <property type="match status" value="2"/>
</dbReference>
<dbReference type="PROSITE" id="PS50103">
    <property type="entry name" value="ZF_C3H1"/>
    <property type="match status" value="2"/>
</dbReference>
<dbReference type="FunFam" id="4.10.1000.10:FF:000002">
    <property type="entry name" value="Zinc finger protein 36, C3H1 type-like 1"/>
    <property type="match status" value="1"/>
</dbReference>
<feature type="compositionally biased region" description="Low complexity" evidence="6">
    <location>
        <begin position="132"/>
        <end position="146"/>
    </location>
</feature>
<dbReference type="InterPro" id="IPR036855">
    <property type="entry name" value="Znf_CCCH_sf"/>
</dbReference>
<evidence type="ECO:0000259" key="7">
    <source>
        <dbReference type="PROSITE" id="PS50103"/>
    </source>
</evidence>
<dbReference type="AlphaFoldDB" id="A0A1E1X3D8"/>
<dbReference type="InterPro" id="IPR000571">
    <property type="entry name" value="Znf_CCCH"/>
</dbReference>
<evidence type="ECO:0000256" key="4">
    <source>
        <dbReference type="ARBA" id="ARBA00022833"/>
    </source>
</evidence>
<evidence type="ECO:0000313" key="8">
    <source>
        <dbReference type="EMBL" id="JAT93775.1"/>
    </source>
</evidence>
<sequence>MSAAMVTSFFNDYSPNVMYGKNGGNFAAASRGPQQVLESRRHSSSSVAGHGMHHHGVVAPPPLRRSTSSVTPVVLRTTSPKPCRMPPVQGSPAGGMVSAAALVARTDHRKLDRSYSEPVDRRASLGAPVPPTAAASPAGIAGAATPTSPPPAQNSSRYKTELCRPFEESGTCKYGDKCQFAHGGHELRTLARHPKYKTELCRTFHTTGFCPYGPRCHFIHNSDESRKNVLLNNINGQQPTVPPQGGPRPKALSVGSFGSLGSAGELSPPSSPMYDDPFTGSFTPNSTCNTAFSFSQDFATLVAANTLKGPNASPGVSSGVSMSFHHGFGGSQPALAAAMSPFSALSLPDTSAFPFPALVGGGGAHRGAIIEGPPSPVDSLGSELDTMSVNGGGSPAPASCSSPLSRLPIFNRLANGRDSD</sequence>
<proteinExistence type="evidence at transcript level"/>
<evidence type="ECO:0000256" key="1">
    <source>
        <dbReference type="ARBA" id="ARBA00022723"/>
    </source>
</evidence>
<dbReference type="PANTHER" id="PTHR12547">
    <property type="entry name" value="CCCH ZINC FINGER/TIS11-RELATED"/>
    <property type="match status" value="1"/>
</dbReference>
<accession>A0A1E1X3D8</accession>
<dbReference type="FunFam" id="4.10.1000.10:FF:000001">
    <property type="entry name" value="zinc finger CCCH domain-containing protein 15-like"/>
    <property type="match status" value="1"/>
</dbReference>
<feature type="region of interest" description="Disordered" evidence="6">
    <location>
        <begin position="39"/>
        <end position="69"/>
    </location>
</feature>
<dbReference type="SUPFAM" id="SSF90229">
    <property type="entry name" value="CCCH zinc finger"/>
    <property type="match status" value="2"/>
</dbReference>
<feature type="domain" description="C3H1-type" evidence="7">
    <location>
        <begin position="195"/>
        <end position="223"/>
    </location>
</feature>
<feature type="domain" description="C3H1-type" evidence="7">
    <location>
        <begin position="157"/>
        <end position="185"/>
    </location>
</feature>
<protein>
    <recommendedName>
        <fullName evidence="7">C3H1-type domain-containing protein</fullName>
    </recommendedName>
</protein>
<feature type="zinc finger region" description="C3H1-type" evidence="5">
    <location>
        <begin position="195"/>
        <end position="223"/>
    </location>
</feature>
<dbReference type="GO" id="GO:0003729">
    <property type="term" value="F:mRNA binding"/>
    <property type="evidence" value="ECO:0007669"/>
    <property type="project" value="InterPro"/>
</dbReference>
<evidence type="ECO:0000256" key="3">
    <source>
        <dbReference type="ARBA" id="ARBA00022771"/>
    </source>
</evidence>
<dbReference type="InterPro" id="IPR045877">
    <property type="entry name" value="ZFP36-like"/>
</dbReference>
<keyword evidence="3 5" id="KW-0863">Zinc-finger</keyword>
<dbReference type="PANTHER" id="PTHR12547:SF18">
    <property type="entry name" value="PROTEIN TIS11"/>
    <property type="match status" value="1"/>
</dbReference>
<feature type="zinc finger region" description="C3H1-type" evidence="5">
    <location>
        <begin position="157"/>
        <end position="185"/>
    </location>
</feature>
<keyword evidence="4 5" id="KW-0862">Zinc</keyword>
<evidence type="ECO:0000256" key="2">
    <source>
        <dbReference type="ARBA" id="ARBA00022737"/>
    </source>
</evidence>
<feature type="compositionally biased region" description="Basic and acidic residues" evidence="6">
    <location>
        <begin position="110"/>
        <end position="123"/>
    </location>
</feature>
<feature type="region of interest" description="Disordered" evidence="6">
    <location>
        <begin position="110"/>
        <end position="158"/>
    </location>
</feature>
<evidence type="ECO:0000256" key="6">
    <source>
        <dbReference type="SAM" id="MobiDB-lite"/>
    </source>
</evidence>